<dbReference type="InterPro" id="IPR013762">
    <property type="entry name" value="Integrase-like_cat_sf"/>
</dbReference>
<dbReference type="PROSITE" id="PS51898">
    <property type="entry name" value="TYR_RECOMBINASE"/>
    <property type="match status" value="1"/>
</dbReference>
<dbReference type="GO" id="GO:0015074">
    <property type="term" value="P:DNA integration"/>
    <property type="evidence" value="ECO:0007669"/>
    <property type="project" value="UniProtKB-KW"/>
</dbReference>
<dbReference type="SUPFAM" id="SSF56349">
    <property type="entry name" value="DNA breaking-rejoining enzymes"/>
    <property type="match status" value="1"/>
</dbReference>
<dbReference type="NCBIfam" id="NF040693">
    <property type="entry name" value="recomb_GmtY"/>
    <property type="match status" value="1"/>
</dbReference>
<dbReference type="InterPro" id="IPR002104">
    <property type="entry name" value="Integrase_catalytic"/>
</dbReference>
<dbReference type="EMBL" id="QKKU01000008">
    <property type="protein sequence ID" value="RBM72214.1"/>
    <property type="molecule type" value="Genomic_DNA"/>
</dbReference>
<dbReference type="InterPro" id="IPR011010">
    <property type="entry name" value="DNA_brk_join_enz"/>
</dbReference>
<evidence type="ECO:0000313" key="4">
    <source>
        <dbReference type="EMBL" id="RBM72214.1"/>
    </source>
</evidence>
<dbReference type="Proteomes" id="UP000252199">
    <property type="component" value="Unassembled WGS sequence"/>
</dbReference>
<evidence type="ECO:0000259" key="3">
    <source>
        <dbReference type="PROSITE" id="PS51898"/>
    </source>
</evidence>
<organism evidence="4 5">
    <name type="scientific">Vibrio paracholerae</name>
    <dbReference type="NCBI Taxonomy" id="650003"/>
    <lineage>
        <taxon>Bacteria</taxon>
        <taxon>Pseudomonadati</taxon>
        <taxon>Pseudomonadota</taxon>
        <taxon>Gammaproteobacteria</taxon>
        <taxon>Vibrionales</taxon>
        <taxon>Vibrionaceae</taxon>
        <taxon>Vibrio</taxon>
    </lineage>
</organism>
<dbReference type="PANTHER" id="PTHR30349:SF64">
    <property type="entry name" value="PROPHAGE INTEGRASE INTD-RELATED"/>
    <property type="match status" value="1"/>
</dbReference>
<dbReference type="RefSeq" id="WP_113603680.1">
    <property type="nucleotide sequence ID" value="NZ_CAWQMY010000147.1"/>
</dbReference>
<reference evidence="4 5" key="1">
    <citation type="submission" date="2018-06" db="EMBL/GenBank/DDBJ databases">
        <title>Draft genome sequences of nine Vibrio sp. clinical isolates from across the United States representing the closest known relative of Vibrio cholerae.</title>
        <authorList>
            <person name="Islam M.T."/>
            <person name="Liang K."/>
            <person name="Im M.S."/>
            <person name="Winkjer J."/>
            <person name="Busby S."/>
            <person name="Batra D."/>
            <person name="Rowe L."/>
            <person name="Tarr C.L."/>
            <person name="Boucher Y."/>
        </authorList>
    </citation>
    <scope>NUCLEOTIDE SEQUENCE [LARGE SCALE GENOMIC DNA]</scope>
    <source>
        <strain evidence="4 5">2017V-1110</strain>
    </source>
</reference>
<dbReference type="Pfam" id="PF00589">
    <property type="entry name" value="Phage_integrase"/>
    <property type="match status" value="1"/>
</dbReference>
<keyword evidence="1" id="KW-0229">DNA integration</keyword>
<protein>
    <submittedName>
        <fullName evidence="4">Site-specific integrase</fullName>
    </submittedName>
</protein>
<dbReference type="AlphaFoldDB" id="A0ABD7FZX5"/>
<comment type="caution">
    <text evidence="4">The sequence shown here is derived from an EMBL/GenBank/DDBJ whole genome shotgun (WGS) entry which is preliminary data.</text>
</comment>
<evidence type="ECO:0000313" key="5">
    <source>
        <dbReference type="Proteomes" id="UP000252199"/>
    </source>
</evidence>
<evidence type="ECO:0000256" key="2">
    <source>
        <dbReference type="ARBA" id="ARBA00023172"/>
    </source>
</evidence>
<dbReference type="Gene3D" id="1.10.443.10">
    <property type="entry name" value="Intergrase catalytic core"/>
    <property type="match status" value="1"/>
</dbReference>
<sequence length="433" mass="50413">MSSIIKFNIAYTASNATKAIRLPALFTENGLLISHLRFLYTKRNKSASWIERNTFAIQLLLNFINAHKESNISASKLLESFVDALNFGTIDSEKFDKLNLYWHPRRIADTNTLLSHINLYCDYIDEIHGRELPNLNPLRRSTNVEERIRWCAYYKRQSNCFLNHLNHPSPNRFIMSRSVQAPNSHTLSIESVSRFPEEHFERLLQYGFKKRRGEPDFGGILIVMLMHYGGIRLSECFHIYTHDITINNKTGSPSISVFHPSDGASPLPNFTNRRDYLNIQHRLKPRNEYHRSHRLFSGWKGSLLTTRNLSFSVMLFPNTKSIEFTSLLRDYLSVRVDGDHPYLFTNSQGQPESKKNFIKTYQKAIERIGLNSNKHQGTSPHSHRHSYGYRLAKSGFSQLEIQKAMHHKNPESCLVYIKPQDDEIREKMRNLNL</sequence>
<evidence type="ECO:0000256" key="1">
    <source>
        <dbReference type="ARBA" id="ARBA00022908"/>
    </source>
</evidence>
<dbReference type="InterPro" id="IPR050090">
    <property type="entry name" value="Tyrosine_recombinase_XerCD"/>
</dbReference>
<dbReference type="PANTHER" id="PTHR30349">
    <property type="entry name" value="PHAGE INTEGRASE-RELATED"/>
    <property type="match status" value="1"/>
</dbReference>
<name>A0ABD7FZX5_9VIBR</name>
<accession>A0ABD7FZX5</accession>
<dbReference type="CDD" id="cd00397">
    <property type="entry name" value="DNA_BRE_C"/>
    <property type="match status" value="1"/>
</dbReference>
<gene>
    <name evidence="4" type="ORF">DLR72_01435</name>
</gene>
<proteinExistence type="predicted"/>
<keyword evidence="2" id="KW-0233">DNA recombination</keyword>
<feature type="domain" description="Tyr recombinase" evidence="3">
    <location>
        <begin position="190"/>
        <end position="429"/>
    </location>
</feature>
<dbReference type="GO" id="GO:0006310">
    <property type="term" value="P:DNA recombination"/>
    <property type="evidence" value="ECO:0007669"/>
    <property type="project" value="UniProtKB-KW"/>
</dbReference>